<dbReference type="AlphaFoldDB" id="A0A377PJ08"/>
<dbReference type="EMBL" id="UGHP01000001">
    <property type="protein sequence ID" value="STQ80317.1"/>
    <property type="molecule type" value="Genomic_DNA"/>
</dbReference>
<dbReference type="InterPro" id="IPR045865">
    <property type="entry name" value="ACT-like_dom_sf"/>
</dbReference>
<dbReference type="RefSeq" id="WP_043493164.1">
    <property type="nucleotide sequence ID" value="NZ_CALJTU010000121.1"/>
</dbReference>
<gene>
    <name evidence="1" type="ORF">NCTC8105_02436</name>
</gene>
<dbReference type="Gene3D" id="3.30.2130.10">
    <property type="entry name" value="VC0802-like"/>
    <property type="match status" value="1"/>
</dbReference>
<dbReference type="SUPFAM" id="SSF55021">
    <property type="entry name" value="ACT-like"/>
    <property type="match status" value="1"/>
</dbReference>
<proteinExistence type="predicted"/>
<dbReference type="Proteomes" id="UP000254821">
    <property type="component" value="Unassembled WGS sequence"/>
</dbReference>
<protein>
    <submittedName>
        <fullName evidence="1">ACT domain-containing protein</fullName>
    </submittedName>
</protein>
<evidence type="ECO:0000313" key="1">
    <source>
        <dbReference type="EMBL" id="STQ80317.1"/>
    </source>
</evidence>
<evidence type="ECO:0000313" key="2">
    <source>
        <dbReference type="Proteomes" id="UP000254821"/>
    </source>
</evidence>
<reference evidence="1 2" key="1">
    <citation type="submission" date="2018-06" db="EMBL/GenBank/DDBJ databases">
        <authorList>
            <consortium name="Pathogen Informatics"/>
            <person name="Doyle S."/>
        </authorList>
    </citation>
    <scope>NUCLEOTIDE SEQUENCE [LARGE SCALE GENOMIC DNA]</scope>
    <source>
        <strain evidence="1 2">NCTC8105</strain>
    </source>
</reference>
<name>A0A377PJ08_HAFAL</name>
<sequence length="129" mass="14254">MHDIHIVLKNSPGELAWLNKILALNGIGVEGGCVLAVEEHCHVHFLVSNGHRTKALLESEGFQVCHVRRPLIMRIQQVQLNVLGEIAAALSAKGINLLVHYCDRANQLIFITDNEKIALQATECWAAET</sequence>
<organism evidence="1 2">
    <name type="scientific">Hafnia alvei</name>
    <dbReference type="NCBI Taxonomy" id="569"/>
    <lineage>
        <taxon>Bacteria</taxon>
        <taxon>Pseudomonadati</taxon>
        <taxon>Pseudomonadota</taxon>
        <taxon>Gammaproteobacteria</taxon>
        <taxon>Enterobacterales</taxon>
        <taxon>Hafniaceae</taxon>
        <taxon>Hafnia</taxon>
    </lineage>
</organism>
<accession>A0A377PJ08</accession>